<dbReference type="Gene3D" id="2.120.10.30">
    <property type="entry name" value="TolB, C-terminal domain"/>
    <property type="match status" value="1"/>
</dbReference>
<dbReference type="RefSeq" id="WP_263371670.1">
    <property type="nucleotide sequence ID" value="NZ_JAGSYD010000003.1"/>
</dbReference>
<feature type="signal peptide" evidence="1">
    <location>
        <begin position="1"/>
        <end position="25"/>
    </location>
</feature>
<sequence length="680" mass="68118">MNRFRTYSLLSSSLAALMLSGCGMGTSNLLSNTQATTTTAKLQGKIFGGQQPVFNASIVMMQAGNTGYGTGATSIMNSGATVYSAADGSFNLTGKYTCPTTGSNQVYLVATGGDPTGQASTSINNTASVMVAALGPCSVLNANTVIQVNEVTTVGAAFALGQFVGNFGAAGVQIGAPTSNQVGLTNAFATAHNLVNTSTGNAAPQTADTGTNFFMTAIDQRKLYTMANILASCVNQTSAAASNCTTLFSGVAPTYAPSYFPNNTQTAATLPTDTFQAAAYMSLNSTSTNATASSTNLGNLFNLQSAFMPYSYSLSVAPVDWTLALNYSGNGINYLSSAAVDGNGDVWFSNANATGGVVVINGGTGVAGGTAGVTGGVIGFYSTGSYNGTTVTANGTRQVAIDQNNKAWFPNYTAGSDGRFYLLRAVAGAGVDATLQIPAGPTLPYAVAVDAANTVFATTASTQIVSASATAATGTSATSTSGLESGGAASIAITPSNVGYAPTNGSTSVKYFSTTGLTSTGTATTTGFANYGSAVDGNGYVWIANHATSNPALGYLNGSALTSASTSSCMNNPTMLAIDGNNNVWVTNGTQTTTTANGSAVTIGTVCEFSNNGTLISSAVGYGSHNIGSGRGIAIDQSGNVWVTSYATASSFVTQIIGAAAPAVAPLAVAVKNNTFGRRP</sequence>
<evidence type="ECO:0000313" key="3">
    <source>
        <dbReference type="Proteomes" id="UP001596391"/>
    </source>
</evidence>
<dbReference type="Proteomes" id="UP001596391">
    <property type="component" value="Unassembled WGS sequence"/>
</dbReference>
<evidence type="ECO:0000256" key="1">
    <source>
        <dbReference type="SAM" id="SignalP"/>
    </source>
</evidence>
<dbReference type="EMBL" id="JBHSWI010000001">
    <property type="protein sequence ID" value="MFC6645291.1"/>
    <property type="molecule type" value="Genomic_DNA"/>
</dbReference>
<dbReference type="PROSITE" id="PS51257">
    <property type="entry name" value="PROKAR_LIPOPROTEIN"/>
    <property type="match status" value="1"/>
</dbReference>
<protein>
    <recommendedName>
        <fullName evidence="4">NHL repeat containing protein</fullName>
    </recommendedName>
</protein>
<evidence type="ECO:0000313" key="2">
    <source>
        <dbReference type="EMBL" id="MFC6645291.1"/>
    </source>
</evidence>
<dbReference type="SUPFAM" id="SSF101898">
    <property type="entry name" value="NHL repeat"/>
    <property type="match status" value="1"/>
</dbReference>
<name>A0ABW1Z7V7_9BACT</name>
<dbReference type="Gene3D" id="2.40.10.500">
    <property type="match status" value="1"/>
</dbReference>
<accession>A0ABW1Z7V7</accession>
<comment type="caution">
    <text evidence="2">The sequence shown here is derived from an EMBL/GenBank/DDBJ whole genome shotgun (WGS) entry which is preliminary data.</text>
</comment>
<organism evidence="2 3">
    <name type="scientific">Granulicella cerasi</name>
    <dbReference type="NCBI Taxonomy" id="741063"/>
    <lineage>
        <taxon>Bacteria</taxon>
        <taxon>Pseudomonadati</taxon>
        <taxon>Acidobacteriota</taxon>
        <taxon>Terriglobia</taxon>
        <taxon>Terriglobales</taxon>
        <taxon>Acidobacteriaceae</taxon>
        <taxon>Granulicella</taxon>
    </lineage>
</organism>
<gene>
    <name evidence="2" type="ORF">ACFQBQ_06750</name>
</gene>
<reference evidence="3" key="1">
    <citation type="journal article" date="2019" name="Int. J. Syst. Evol. Microbiol.">
        <title>The Global Catalogue of Microorganisms (GCM) 10K type strain sequencing project: providing services to taxonomists for standard genome sequencing and annotation.</title>
        <authorList>
            <consortium name="The Broad Institute Genomics Platform"/>
            <consortium name="The Broad Institute Genome Sequencing Center for Infectious Disease"/>
            <person name="Wu L."/>
            <person name="Ma J."/>
        </authorList>
    </citation>
    <scope>NUCLEOTIDE SEQUENCE [LARGE SCALE GENOMIC DNA]</scope>
    <source>
        <strain evidence="3">CGMCC 1.16026</strain>
    </source>
</reference>
<feature type="chain" id="PRO_5046911466" description="NHL repeat containing protein" evidence="1">
    <location>
        <begin position="26"/>
        <end position="680"/>
    </location>
</feature>
<evidence type="ECO:0008006" key="4">
    <source>
        <dbReference type="Google" id="ProtNLM"/>
    </source>
</evidence>
<keyword evidence="3" id="KW-1185">Reference proteome</keyword>
<proteinExistence type="predicted"/>
<dbReference type="InterPro" id="IPR011042">
    <property type="entry name" value="6-blade_b-propeller_TolB-like"/>
</dbReference>
<keyword evidence="1" id="KW-0732">Signal</keyword>